<accession>A0A0U1BHF7</accession>
<dbReference type="AlphaFoldDB" id="A0A0U1BHF7"/>
<evidence type="ECO:0000313" key="2">
    <source>
        <dbReference type="Proteomes" id="UP000045782"/>
    </source>
</evidence>
<evidence type="ECO:0000313" key="1">
    <source>
        <dbReference type="EMBL" id="CPV70921.1"/>
    </source>
</evidence>
<organism evidence="1 2">
    <name type="scientific">Mycobacteroides abscessus</name>
    <dbReference type="NCBI Taxonomy" id="36809"/>
    <lineage>
        <taxon>Bacteria</taxon>
        <taxon>Bacillati</taxon>
        <taxon>Actinomycetota</taxon>
        <taxon>Actinomycetes</taxon>
        <taxon>Mycobacteriales</taxon>
        <taxon>Mycobacteriaceae</taxon>
        <taxon>Mycobacteroides</taxon>
    </lineage>
</organism>
<protein>
    <submittedName>
        <fullName evidence="1">Uncharacterized protein</fullName>
    </submittedName>
</protein>
<dbReference type="RefSeq" id="WP_052525037.1">
    <property type="nucleotide sequence ID" value="NZ_CP014951.1"/>
</dbReference>
<gene>
    <name evidence="1" type="ORF">ERS075579_04935</name>
</gene>
<sequence>MLSDWESHNIPPFKLPDMSPRHAPETLFRPHTVNVQRDQDAEVVIVSISGNRLFNGTPYFGWLDTWEWDRDRDPREPWIDDLIAEVVNR</sequence>
<dbReference type="Proteomes" id="UP000045782">
    <property type="component" value="Unassembled WGS sequence"/>
</dbReference>
<name>A0A0U1BHF7_9MYCO</name>
<dbReference type="EMBL" id="CSWP01000012">
    <property type="protein sequence ID" value="CPV70921.1"/>
    <property type="molecule type" value="Genomic_DNA"/>
</dbReference>
<proteinExistence type="predicted"/>
<reference evidence="1 2" key="1">
    <citation type="submission" date="2015-03" db="EMBL/GenBank/DDBJ databases">
        <authorList>
            <person name="Murphy D."/>
        </authorList>
    </citation>
    <scope>NUCLEOTIDE SEQUENCE [LARGE SCALE GENOMIC DNA]</scope>
    <source>
        <strain evidence="1 2">PAP088</strain>
    </source>
</reference>